<feature type="transmembrane region" description="Helical" evidence="6">
    <location>
        <begin position="46"/>
        <end position="67"/>
    </location>
</feature>
<dbReference type="InterPro" id="IPR054530">
    <property type="entry name" value="TcaA_4th"/>
</dbReference>
<feature type="domain" description="TcaA 4th" evidence="10">
    <location>
        <begin position="245"/>
        <end position="303"/>
    </location>
</feature>
<evidence type="ECO:0000256" key="1">
    <source>
        <dbReference type="ARBA" id="ARBA00004162"/>
    </source>
</evidence>
<dbReference type="PANTHER" id="PTHR40038">
    <property type="entry name" value="MEMBRANE-ASSOCIATED PROTEIN TCAA"/>
    <property type="match status" value="1"/>
</dbReference>
<gene>
    <name evidence="11" type="ORF">H0267_11245</name>
</gene>
<comment type="caution">
    <text evidence="11">The sequence shown here is derived from an EMBL/GenBank/DDBJ whole genome shotgun (WGS) entry which is preliminary data.</text>
</comment>
<keyword evidence="3 6" id="KW-0812">Transmembrane</keyword>
<dbReference type="Proteomes" id="UP000614490">
    <property type="component" value="Unassembled WGS sequence"/>
</dbReference>
<feature type="domain" description="Zinc-ribbon" evidence="7">
    <location>
        <begin position="3"/>
        <end position="24"/>
    </location>
</feature>
<feature type="domain" description="TcaA second" evidence="8">
    <location>
        <begin position="69"/>
        <end position="165"/>
    </location>
</feature>
<evidence type="ECO:0000313" key="12">
    <source>
        <dbReference type="Proteomes" id="UP000614490"/>
    </source>
</evidence>
<dbReference type="AlphaFoldDB" id="A0A931MVU5"/>
<evidence type="ECO:0000259" key="8">
    <source>
        <dbReference type="Pfam" id="PF22813"/>
    </source>
</evidence>
<evidence type="ECO:0000313" key="11">
    <source>
        <dbReference type="EMBL" id="MBH0230791.1"/>
    </source>
</evidence>
<accession>A0A931MVU5</accession>
<keyword evidence="12" id="KW-1185">Reference proteome</keyword>
<comment type="subcellular location">
    <subcellularLocation>
        <location evidence="1">Cell membrane</location>
        <topology evidence="1">Single-pass membrane protein</topology>
    </subcellularLocation>
</comment>
<dbReference type="GO" id="GO:0005886">
    <property type="term" value="C:plasma membrane"/>
    <property type="evidence" value="ECO:0007669"/>
    <property type="project" value="UniProtKB-SubCell"/>
</dbReference>
<feature type="domain" description="TcaA protein NTF2-like" evidence="9">
    <location>
        <begin position="334"/>
        <end position="443"/>
    </location>
</feature>
<dbReference type="InterPro" id="IPR054528">
    <property type="entry name" value="TcaA_5th"/>
</dbReference>
<dbReference type="PANTHER" id="PTHR40038:SF1">
    <property type="entry name" value="MEMBRANE-ASSOCIATED PROTEIN TCAA"/>
    <property type="match status" value="1"/>
</dbReference>
<dbReference type="Pfam" id="PF13240">
    <property type="entry name" value="Zn_Ribbon_1"/>
    <property type="match status" value="1"/>
</dbReference>
<evidence type="ECO:0000259" key="10">
    <source>
        <dbReference type="Pfam" id="PF22820"/>
    </source>
</evidence>
<keyword evidence="4 6" id="KW-1133">Transmembrane helix</keyword>
<evidence type="ECO:0000256" key="5">
    <source>
        <dbReference type="ARBA" id="ARBA00023136"/>
    </source>
</evidence>
<dbReference type="Pfam" id="PF22813">
    <property type="entry name" value="TcaA_2nd"/>
    <property type="match status" value="1"/>
</dbReference>
<dbReference type="InterPro" id="IPR026870">
    <property type="entry name" value="Zinc_ribbon_dom"/>
</dbReference>
<keyword evidence="5 6" id="KW-0472">Membrane</keyword>
<reference evidence="11 12" key="1">
    <citation type="journal article" date="2005" name="Int. J. Syst. Evol. Microbiol.">
        <title>Halobacillus yeomjeoni sp. nov., isolated from a marine solar saltern in Korea.</title>
        <authorList>
            <person name="Yoon J.H."/>
            <person name="Kang S.J."/>
            <person name="Lee C.H."/>
            <person name="Oh H.W."/>
            <person name="Oh T.K."/>
        </authorList>
    </citation>
    <scope>NUCLEOTIDE SEQUENCE [LARGE SCALE GENOMIC DNA]</scope>
    <source>
        <strain evidence="11 12">KCTC 3957</strain>
    </source>
</reference>
<proteinExistence type="predicted"/>
<evidence type="ECO:0000259" key="7">
    <source>
        <dbReference type="Pfam" id="PF13240"/>
    </source>
</evidence>
<name>A0A931MVU5_9BACI</name>
<dbReference type="InterPro" id="IPR054529">
    <property type="entry name" value="TcaA_2nd"/>
</dbReference>
<evidence type="ECO:0000259" key="9">
    <source>
        <dbReference type="Pfam" id="PF22819"/>
    </source>
</evidence>
<dbReference type="RefSeq" id="WP_197317402.1">
    <property type="nucleotide sequence ID" value="NZ_JADZSC010000002.1"/>
</dbReference>
<protein>
    <submittedName>
        <fullName evidence="11">Zinc-ribbon domain-containing protein</fullName>
    </submittedName>
</protein>
<evidence type="ECO:0000256" key="3">
    <source>
        <dbReference type="ARBA" id="ARBA00022692"/>
    </source>
</evidence>
<organism evidence="11 12">
    <name type="scientific">Halobacillus yeomjeoni</name>
    <dbReference type="NCBI Taxonomy" id="311194"/>
    <lineage>
        <taxon>Bacteria</taxon>
        <taxon>Bacillati</taxon>
        <taxon>Bacillota</taxon>
        <taxon>Bacilli</taxon>
        <taxon>Bacillales</taxon>
        <taxon>Bacillaceae</taxon>
        <taxon>Halobacillus</taxon>
    </lineage>
</organism>
<evidence type="ECO:0000256" key="2">
    <source>
        <dbReference type="ARBA" id="ARBA00022475"/>
    </source>
</evidence>
<keyword evidence="2" id="KW-1003">Cell membrane</keyword>
<dbReference type="Pfam" id="PF22820">
    <property type="entry name" value="TcaA_3rd_4th"/>
    <property type="match status" value="1"/>
</dbReference>
<evidence type="ECO:0000256" key="6">
    <source>
        <dbReference type="SAM" id="Phobius"/>
    </source>
</evidence>
<evidence type="ECO:0000256" key="4">
    <source>
        <dbReference type="ARBA" id="ARBA00022989"/>
    </source>
</evidence>
<dbReference type="EMBL" id="JADZSC010000002">
    <property type="protein sequence ID" value="MBH0230791.1"/>
    <property type="molecule type" value="Genomic_DNA"/>
</dbReference>
<dbReference type="Pfam" id="PF22819">
    <property type="entry name" value="TcaA_5th"/>
    <property type="match status" value="1"/>
</dbReference>
<sequence>MEFCTSCGNRLGDGVSFCTNCGAKHPEEPVNVEEGSIPVRQRKRRWWIGVTAAVLLIGAHLMMLSMFDPMKDVQAMDRALNEQDADRFLEFLKLDEDALIHPEEFLSFVDESGWEDVRTQMMDVIQTKGSNAFDVKIYDSYGHPLWIMKRKAIVPGLYHTYQMEVIPDQLLISTTYGPAAFSIEEETMEVEAADDEVRFIKLYPGEYEMEIQVENEFGQLTITDSIVVDTLGGDEITYYARLPEERYSIVTDHEDAVLFVNGESTGKTLEEYEELGPFLGGEETNVHAEWTNPRGEIIKTDPLYPADAYRTELAFIFDQPIVEKETESVGLNDRDAEELVLNFRKAYEEALNNDDYSRIAPYIAEGSQADKDLKEYLNEMRGADFSYNFTDNKVLAVEETSDGVLVTTEERFIFTNHEGDQIEYYKNKDYYLKEEAGTYKITLIEITFTERNHR</sequence>